<dbReference type="Gene3D" id="1.10.10.10">
    <property type="entry name" value="Winged helix-like DNA-binding domain superfamily/Winged helix DNA-binding domain"/>
    <property type="match status" value="1"/>
</dbReference>
<dbReference type="Pfam" id="PF00126">
    <property type="entry name" value="HTH_1"/>
    <property type="match status" value="1"/>
</dbReference>
<dbReference type="Gene3D" id="3.40.190.290">
    <property type="match status" value="1"/>
</dbReference>
<dbReference type="PANTHER" id="PTHR30579:SF2">
    <property type="entry name" value="HTH-TYPE TRANSCRIPTIONAL REGULATOR ARGP"/>
    <property type="match status" value="1"/>
</dbReference>
<dbReference type="PANTHER" id="PTHR30579">
    <property type="entry name" value="TRANSCRIPTIONAL REGULATOR"/>
    <property type="match status" value="1"/>
</dbReference>
<dbReference type="PRINTS" id="PR00039">
    <property type="entry name" value="HTHLYSR"/>
</dbReference>
<keyword evidence="4" id="KW-0010">Activator</keyword>
<dbReference type="PROSITE" id="PS50931">
    <property type="entry name" value="HTH_LYSR"/>
    <property type="match status" value="1"/>
</dbReference>
<dbReference type="InterPro" id="IPR005119">
    <property type="entry name" value="LysR_subst-bd"/>
</dbReference>
<evidence type="ECO:0000256" key="3">
    <source>
        <dbReference type="ARBA" id="ARBA00023125"/>
    </source>
</evidence>
<reference evidence="7 8" key="1">
    <citation type="submission" date="2020-06" db="EMBL/GenBank/DDBJ databases">
        <title>Taxonomy, biology and ecology of Rhodococcus bacteria occurring in California pistachio and other woody hosts as revealed by genome sequence analyses.</title>
        <authorList>
            <person name="Gai Y."/>
            <person name="Riely B."/>
        </authorList>
    </citation>
    <scope>NUCLEOTIDE SEQUENCE [LARGE SCALE GENOMIC DNA]</scope>
    <source>
        <strain evidence="7 8">BP-281</strain>
    </source>
</reference>
<evidence type="ECO:0000256" key="4">
    <source>
        <dbReference type="ARBA" id="ARBA00023159"/>
    </source>
</evidence>
<keyword evidence="2" id="KW-0805">Transcription regulation</keyword>
<feature type="domain" description="HTH lysR-type" evidence="6">
    <location>
        <begin position="1"/>
        <end position="57"/>
    </location>
</feature>
<evidence type="ECO:0000313" key="8">
    <source>
        <dbReference type="Proteomes" id="UP000825228"/>
    </source>
</evidence>
<comment type="caution">
    <text evidence="7">The sequence shown here is derived from an EMBL/GenBank/DDBJ whole genome shotgun (WGS) entry which is preliminary data.</text>
</comment>
<dbReference type="NCBIfam" id="TIGR03298">
    <property type="entry name" value="argP"/>
    <property type="match status" value="1"/>
</dbReference>
<keyword evidence="5" id="KW-0804">Transcription</keyword>
<comment type="similarity">
    <text evidence="1">Belongs to the LysR transcriptional regulatory family.</text>
</comment>
<organism evidence="7 8">
    <name type="scientific">Rhodococcoides corynebacterioides</name>
    <dbReference type="NCBI Taxonomy" id="53972"/>
    <lineage>
        <taxon>Bacteria</taxon>
        <taxon>Bacillati</taxon>
        <taxon>Actinomycetota</taxon>
        <taxon>Actinomycetes</taxon>
        <taxon>Mycobacteriales</taxon>
        <taxon>Nocardiaceae</taxon>
        <taxon>Rhodococcoides</taxon>
    </lineage>
</organism>
<keyword evidence="3" id="KW-0238">DNA-binding</keyword>
<dbReference type="RefSeq" id="WP_222682490.1">
    <property type="nucleotide sequence ID" value="NZ_JABUBT010000002.1"/>
</dbReference>
<keyword evidence="8" id="KW-1185">Reference proteome</keyword>
<protein>
    <submittedName>
        <fullName evidence="7">LysR family transcriptional regulator ArgP</fullName>
    </submittedName>
</protein>
<dbReference type="NCBIfam" id="NF002964">
    <property type="entry name" value="PRK03635.1"/>
    <property type="match status" value="1"/>
</dbReference>
<dbReference type="SUPFAM" id="SSF53850">
    <property type="entry name" value="Periplasmic binding protein-like II"/>
    <property type="match status" value="1"/>
</dbReference>
<dbReference type="InterPro" id="IPR000847">
    <property type="entry name" value="LysR_HTH_N"/>
</dbReference>
<dbReference type="EMBL" id="JABUBU010000001">
    <property type="protein sequence ID" value="MBY6365269.1"/>
    <property type="molecule type" value="Genomic_DNA"/>
</dbReference>
<dbReference type="InterPro" id="IPR017685">
    <property type="entry name" value="ArgP"/>
</dbReference>
<evidence type="ECO:0000256" key="1">
    <source>
        <dbReference type="ARBA" id="ARBA00009437"/>
    </source>
</evidence>
<evidence type="ECO:0000256" key="2">
    <source>
        <dbReference type="ARBA" id="ARBA00023015"/>
    </source>
</evidence>
<dbReference type="InterPro" id="IPR036390">
    <property type="entry name" value="WH_DNA-bd_sf"/>
</dbReference>
<evidence type="ECO:0000256" key="5">
    <source>
        <dbReference type="ARBA" id="ARBA00023163"/>
    </source>
</evidence>
<dbReference type="InterPro" id="IPR050176">
    <property type="entry name" value="LTTR"/>
</dbReference>
<accession>A0ABS7NYR4</accession>
<proteinExistence type="inferred from homology"/>
<dbReference type="Pfam" id="PF03466">
    <property type="entry name" value="LysR_substrate"/>
    <property type="match status" value="1"/>
</dbReference>
<gene>
    <name evidence="7" type="ORF">HQ603_00730</name>
</gene>
<dbReference type="Proteomes" id="UP000825228">
    <property type="component" value="Unassembled WGS sequence"/>
</dbReference>
<name>A0ABS7NYR4_9NOCA</name>
<dbReference type="InterPro" id="IPR036388">
    <property type="entry name" value="WH-like_DNA-bd_sf"/>
</dbReference>
<evidence type="ECO:0000259" key="6">
    <source>
        <dbReference type="PROSITE" id="PS50931"/>
    </source>
</evidence>
<sequence>MQSEQLEALRAVVDLGSFDAAARELHVTPSAISQRIRALEQDVGSVLVARSRPVRATDSGTVMLRLARQIRTLTDAALQDVHPTDGTPRVSVAVNADSLATWIVPALAPLAGTVLLDLRREDENRTSDLLRDGSVTAAVTADDRAVRGCSVVPLGALRYRPCAAPTAMARWFAKGVDAASLARAHTVVFDEEDTLQDRWLASRGVDPTEVLRHRVPSSAEFTDAVAAGFGWGMVPDPQRGDHALVELDDSVLDVPLFWQQWTLSSPALDAVGRAIRDEAARTLVAVSASGRADRARGPSARP</sequence>
<evidence type="ECO:0000313" key="7">
    <source>
        <dbReference type="EMBL" id="MBY6365269.1"/>
    </source>
</evidence>
<dbReference type="SUPFAM" id="SSF46785">
    <property type="entry name" value="Winged helix' DNA-binding domain"/>
    <property type="match status" value="1"/>
</dbReference>